<gene>
    <name evidence="2" type="ORF">HPO_16173</name>
</gene>
<keyword evidence="1" id="KW-0472">Membrane</keyword>
<evidence type="ECO:0008006" key="4">
    <source>
        <dbReference type="Google" id="ProtNLM"/>
    </source>
</evidence>
<accession>A0A062VAQ0</accession>
<keyword evidence="1" id="KW-0812">Transmembrane</keyword>
<dbReference type="RefSeq" id="WP_035601060.1">
    <property type="nucleotide sequence ID" value="NZ_ARYM01000023.1"/>
</dbReference>
<name>A0A062VAQ0_9PROT</name>
<dbReference type="eggNOG" id="ENOG5032YAP">
    <property type="taxonomic scope" value="Bacteria"/>
</dbReference>
<dbReference type="AlphaFoldDB" id="A0A062VAQ0"/>
<dbReference type="InterPro" id="IPR021279">
    <property type="entry name" value="DUF2721"/>
</dbReference>
<evidence type="ECO:0000313" key="3">
    <source>
        <dbReference type="Proteomes" id="UP000027100"/>
    </source>
</evidence>
<dbReference type="Proteomes" id="UP000027100">
    <property type="component" value="Unassembled WGS sequence"/>
</dbReference>
<feature type="transmembrane region" description="Helical" evidence="1">
    <location>
        <begin position="80"/>
        <end position="99"/>
    </location>
</feature>
<feature type="transmembrane region" description="Helical" evidence="1">
    <location>
        <begin position="111"/>
        <end position="132"/>
    </location>
</feature>
<evidence type="ECO:0000313" key="2">
    <source>
        <dbReference type="EMBL" id="KCZ97255.1"/>
    </source>
</evidence>
<dbReference type="EMBL" id="ARYM01000023">
    <property type="protein sequence ID" value="KCZ97255.1"/>
    <property type="molecule type" value="Genomic_DNA"/>
</dbReference>
<protein>
    <recommendedName>
        <fullName evidence="4">DUF2721 domain-containing protein</fullName>
    </recommendedName>
</protein>
<dbReference type="PATRIC" id="fig|1280954.3.peg.3265"/>
<dbReference type="Pfam" id="PF11026">
    <property type="entry name" value="DUF2721"/>
    <property type="match status" value="1"/>
</dbReference>
<dbReference type="OrthoDB" id="5396182at2"/>
<feature type="transmembrane region" description="Helical" evidence="1">
    <location>
        <begin position="12"/>
        <end position="35"/>
    </location>
</feature>
<evidence type="ECO:0000256" key="1">
    <source>
        <dbReference type="SAM" id="Phobius"/>
    </source>
</evidence>
<organism evidence="2 3">
    <name type="scientific">Hyphomonas polymorpha PS728</name>
    <dbReference type="NCBI Taxonomy" id="1280954"/>
    <lineage>
        <taxon>Bacteria</taxon>
        <taxon>Pseudomonadati</taxon>
        <taxon>Pseudomonadota</taxon>
        <taxon>Alphaproteobacteria</taxon>
        <taxon>Hyphomonadales</taxon>
        <taxon>Hyphomonadaceae</taxon>
        <taxon>Hyphomonas</taxon>
    </lineage>
</organism>
<reference evidence="2 3" key="1">
    <citation type="journal article" date="2014" name="Antonie Van Leeuwenhoek">
        <title>Hyphomonas beringensis sp. nov. and Hyphomonas chukchiensis sp. nov., isolated from surface seawater of the Bering Sea and Chukchi Sea.</title>
        <authorList>
            <person name="Li C."/>
            <person name="Lai Q."/>
            <person name="Li G."/>
            <person name="Dong C."/>
            <person name="Wang J."/>
            <person name="Liao Y."/>
            <person name="Shao Z."/>
        </authorList>
    </citation>
    <scope>NUCLEOTIDE SEQUENCE [LARGE SCALE GENOMIC DNA]</scope>
    <source>
        <strain evidence="2 3">PS728</strain>
    </source>
</reference>
<dbReference type="STRING" id="1280954.HPO_16173"/>
<comment type="caution">
    <text evidence="2">The sequence shown here is derived from an EMBL/GenBank/DDBJ whole genome shotgun (WGS) entry which is preliminary data.</text>
</comment>
<sequence length="157" mass="17110">MTPTPLPEEVAHIIQLAIAPVFTLAGIGALLNVMANRLARVVDRWRALEAALPETEPLTRSLYHSELSVLDKRMERIHRAISLSTLAALLICVVIILLFTGQLVPIPVAQAVSVLFVASMVFLSVALVSFLMEVRIASRTLRVTRAVLEAGKPGKPR</sequence>
<keyword evidence="1" id="KW-1133">Transmembrane helix</keyword>
<proteinExistence type="predicted"/>
<keyword evidence="3" id="KW-1185">Reference proteome</keyword>